<protein>
    <submittedName>
        <fullName evidence="1">Uncharacterized protein</fullName>
    </submittedName>
</protein>
<proteinExistence type="predicted"/>
<evidence type="ECO:0000313" key="1">
    <source>
        <dbReference type="EMBL" id="QHT09600.1"/>
    </source>
</evidence>
<dbReference type="EMBL" id="MN739513">
    <property type="protein sequence ID" value="QHT09600.1"/>
    <property type="molecule type" value="Genomic_DNA"/>
</dbReference>
<reference evidence="1" key="1">
    <citation type="journal article" date="2020" name="Nature">
        <title>Giant virus diversity and host interactions through global metagenomics.</title>
        <authorList>
            <person name="Schulz F."/>
            <person name="Roux S."/>
            <person name="Paez-Espino D."/>
            <person name="Jungbluth S."/>
            <person name="Walsh D.A."/>
            <person name="Denef V.J."/>
            <person name="McMahon K.D."/>
            <person name="Konstantinidis K.T."/>
            <person name="Eloe-Fadrosh E.A."/>
            <person name="Kyrpides N.C."/>
            <person name="Woyke T."/>
        </authorList>
    </citation>
    <scope>NUCLEOTIDE SEQUENCE</scope>
    <source>
        <strain evidence="1">GVMAG-M-3300023174-102</strain>
    </source>
</reference>
<name>A0A6C0D046_9ZZZZ</name>
<sequence length="90" mass="9472">MSNEYNGISMTSACSYATLNRYNNGSQGMNAPVPATTVSGKYIVPSYSAPGYNTLMHDQGPSCSGYFNIQGAYGKSAGSCGTKYVTKLCN</sequence>
<dbReference type="AlphaFoldDB" id="A0A6C0D046"/>
<organism evidence="1">
    <name type="scientific">viral metagenome</name>
    <dbReference type="NCBI Taxonomy" id="1070528"/>
    <lineage>
        <taxon>unclassified sequences</taxon>
        <taxon>metagenomes</taxon>
        <taxon>organismal metagenomes</taxon>
    </lineage>
</organism>
<accession>A0A6C0D046</accession>